<feature type="domain" description="Major facilitator superfamily (MFS) profile" evidence="10">
    <location>
        <begin position="75"/>
        <end position="566"/>
    </location>
</feature>
<gene>
    <name evidence="11" type="ORF">SAMN04488544_2739</name>
</gene>
<keyword evidence="6 9" id="KW-1133">Transmembrane helix</keyword>
<dbReference type="GO" id="GO:0005886">
    <property type="term" value="C:plasma membrane"/>
    <property type="evidence" value="ECO:0007669"/>
    <property type="project" value="UniProtKB-SubCell"/>
</dbReference>
<dbReference type="STRING" id="546874.SAMN04488544_2739"/>
<dbReference type="PANTHER" id="PTHR23501">
    <property type="entry name" value="MAJOR FACILITATOR SUPERFAMILY"/>
    <property type="match status" value="1"/>
</dbReference>
<dbReference type="FunFam" id="1.20.1720.10:FF:000004">
    <property type="entry name" value="EmrB/QacA family drug resistance transporter"/>
    <property type="match status" value="1"/>
</dbReference>
<evidence type="ECO:0000313" key="11">
    <source>
        <dbReference type="EMBL" id="SDU96841.1"/>
    </source>
</evidence>
<keyword evidence="4" id="KW-1003">Cell membrane</keyword>
<evidence type="ECO:0000256" key="9">
    <source>
        <dbReference type="SAM" id="Phobius"/>
    </source>
</evidence>
<name>A0A1H2MV77_9ACTN</name>
<protein>
    <submittedName>
        <fullName evidence="11">Drug resistance transporter, EmrB/QacA subfamily</fullName>
    </submittedName>
</protein>
<dbReference type="InterPro" id="IPR001958">
    <property type="entry name" value="Tet-R_TetA/multi-R_MdtG-like"/>
</dbReference>
<feature type="compositionally biased region" description="Low complexity" evidence="8">
    <location>
        <begin position="36"/>
        <end position="58"/>
    </location>
</feature>
<evidence type="ECO:0000256" key="5">
    <source>
        <dbReference type="ARBA" id="ARBA00022692"/>
    </source>
</evidence>
<feature type="transmembrane region" description="Helical" evidence="9">
    <location>
        <begin position="430"/>
        <end position="453"/>
    </location>
</feature>
<proteinExistence type="inferred from homology"/>
<reference evidence="12" key="1">
    <citation type="submission" date="2016-10" db="EMBL/GenBank/DDBJ databases">
        <authorList>
            <person name="Varghese N."/>
            <person name="Submissions S."/>
        </authorList>
    </citation>
    <scope>NUCLEOTIDE SEQUENCE [LARGE SCALE GENOMIC DNA]</scope>
    <source>
        <strain evidence="12">DSM 21743</strain>
    </source>
</reference>
<dbReference type="RefSeq" id="WP_091075195.1">
    <property type="nucleotide sequence ID" value="NZ_LT629799.1"/>
</dbReference>
<feature type="transmembrane region" description="Helical" evidence="9">
    <location>
        <begin position="207"/>
        <end position="225"/>
    </location>
</feature>
<dbReference type="NCBIfam" id="TIGR00711">
    <property type="entry name" value="efflux_EmrB"/>
    <property type="match status" value="1"/>
</dbReference>
<dbReference type="OrthoDB" id="7375466at2"/>
<feature type="transmembrane region" description="Helical" evidence="9">
    <location>
        <begin position="237"/>
        <end position="257"/>
    </location>
</feature>
<keyword evidence="3" id="KW-0813">Transport</keyword>
<dbReference type="PRINTS" id="PR01035">
    <property type="entry name" value="TCRTETA"/>
</dbReference>
<dbReference type="InterPro" id="IPR004638">
    <property type="entry name" value="EmrB-like"/>
</dbReference>
<dbReference type="Gene3D" id="1.20.1720.10">
    <property type="entry name" value="Multidrug resistance protein D"/>
    <property type="match status" value="1"/>
</dbReference>
<feature type="compositionally biased region" description="Low complexity" evidence="8">
    <location>
        <begin position="18"/>
        <end position="28"/>
    </location>
</feature>
<feature type="compositionally biased region" description="Basic and acidic residues" evidence="8">
    <location>
        <begin position="1"/>
        <end position="11"/>
    </location>
</feature>
<keyword evidence="5 9" id="KW-0812">Transmembrane</keyword>
<evidence type="ECO:0000256" key="6">
    <source>
        <dbReference type="ARBA" id="ARBA00022989"/>
    </source>
</evidence>
<feature type="transmembrane region" description="Helical" evidence="9">
    <location>
        <begin position="374"/>
        <end position="391"/>
    </location>
</feature>
<evidence type="ECO:0000256" key="2">
    <source>
        <dbReference type="ARBA" id="ARBA00007520"/>
    </source>
</evidence>
<feature type="transmembrane region" description="Helical" evidence="9">
    <location>
        <begin position="465"/>
        <end position="488"/>
    </location>
</feature>
<comment type="similarity">
    <text evidence="2">Belongs to the major facilitator superfamily. TCR/Tet family.</text>
</comment>
<feature type="transmembrane region" description="Helical" evidence="9">
    <location>
        <begin position="337"/>
        <end position="362"/>
    </location>
</feature>
<feature type="transmembrane region" description="Helical" evidence="9">
    <location>
        <begin position="403"/>
        <end position="424"/>
    </location>
</feature>
<dbReference type="PANTHER" id="PTHR23501:SF197">
    <property type="entry name" value="COMD"/>
    <property type="match status" value="1"/>
</dbReference>
<dbReference type="EMBL" id="LT629799">
    <property type="protein sequence ID" value="SDU96841.1"/>
    <property type="molecule type" value="Genomic_DNA"/>
</dbReference>
<dbReference type="InterPro" id="IPR020846">
    <property type="entry name" value="MFS_dom"/>
</dbReference>
<dbReference type="Proteomes" id="UP000198825">
    <property type="component" value="Chromosome I"/>
</dbReference>
<feature type="region of interest" description="Disordered" evidence="8">
    <location>
        <begin position="568"/>
        <end position="589"/>
    </location>
</feature>
<dbReference type="InterPro" id="IPR011701">
    <property type="entry name" value="MFS"/>
</dbReference>
<evidence type="ECO:0000259" key="10">
    <source>
        <dbReference type="PROSITE" id="PS50850"/>
    </source>
</evidence>
<evidence type="ECO:0000256" key="8">
    <source>
        <dbReference type="SAM" id="MobiDB-lite"/>
    </source>
</evidence>
<dbReference type="Pfam" id="PF07690">
    <property type="entry name" value="MFS_1"/>
    <property type="match status" value="1"/>
</dbReference>
<dbReference type="AlphaFoldDB" id="A0A1H2MV77"/>
<dbReference type="InterPro" id="IPR036259">
    <property type="entry name" value="MFS_trans_sf"/>
</dbReference>
<keyword evidence="7 9" id="KW-0472">Membrane</keyword>
<feature type="transmembrane region" description="Helical" evidence="9">
    <location>
        <begin position="174"/>
        <end position="195"/>
    </location>
</feature>
<dbReference type="PROSITE" id="PS50850">
    <property type="entry name" value="MFS"/>
    <property type="match status" value="1"/>
</dbReference>
<evidence type="ECO:0000313" key="12">
    <source>
        <dbReference type="Proteomes" id="UP000198825"/>
    </source>
</evidence>
<feature type="transmembrane region" description="Helical" evidence="9">
    <location>
        <begin position="140"/>
        <end position="162"/>
    </location>
</feature>
<accession>A0A1H2MV77</accession>
<evidence type="ECO:0000256" key="1">
    <source>
        <dbReference type="ARBA" id="ARBA00004651"/>
    </source>
</evidence>
<feature type="transmembrane region" description="Helical" evidence="9">
    <location>
        <begin position="295"/>
        <end position="316"/>
    </location>
</feature>
<feature type="transmembrane region" description="Helical" evidence="9">
    <location>
        <begin position="269"/>
        <end position="289"/>
    </location>
</feature>
<evidence type="ECO:0000256" key="3">
    <source>
        <dbReference type="ARBA" id="ARBA00022448"/>
    </source>
</evidence>
<sequence>MSTYEPRRALVEDPAAPHPEAAPSGHPARAAREALEATAAQAGGTPGTSTAPQAPATGTGTGDGGYLSHRQILVVIGGLMAGMFLAALDQSIVGVALPKITSELGGLDKLSWVVTAYLLTSTAATPLWGKISDLRGRRPVFQAAILVFLVGSVICGFALPISNALGLSGIDVMIIGRAVQGLGGGGLMSLALAVIGDVIPPRERGKYQGLFGAVFGVSSVAGPLLGGLFTDHLGWEWIFFINLPIGAAALVVTSIALKLPHVQRDASVDYLGAATIVGSVTSLVLYLSWAGPDRGWTSAVGLGLLAAVVVLGALFVAVERRAEEPIIPLELFRSWTFVSNISFAMIMGVAMFGGLIYLPIYLQAVKGMSATESGLAMLPLVLGIFSTSISGGQIMSRTGRYKWMPITGAIVVGVAFVGLSRIAVDTSYGLIAVLMFVFGAGLGLTMQVVVTAVQNSVDRRHMGVATAAVTFFRSMGGAVGTALFGAILNTRLAHHLATVIPAGAGGQAGAATGAVNDVTAIRALPEPVRTWVLTAFTQAMDDVFLVAVPFLAVALVIAVLMREKVLGGREPSAPTGSAEREEQLVAVGH</sequence>
<feature type="transmembrane region" description="Helical" evidence="9">
    <location>
        <begin position="110"/>
        <end position="128"/>
    </location>
</feature>
<comment type="subcellular location">
    <subcellularLocation>
        <location evidence="1">Cell membrane</location>
        <topology evidence="1">Multi-pass membrane protein</topology>
    </subcellularLocation>
</comment>
<keyword evidence="12" id="KW-1185">Reference proteome</keyword>
<dbReference type="SUPFAM" id="SSF103473">
    <property type="entry name" value="MFS general substrate transporter"/>
    <property type="match status" value="1"/>
</dbReference>
<evidence type="ECO:0000256" key="4">
    <source>
        <dbReference type="ARBA" id="ARBA00022475"/>
    </source>
</evidence>
<evidence type="ECO:0000256" key="7">
    <source>
        <dbReference type="ARBA" id="ARBA00023136"/>
    </source>
</evidence>
<feature type="transmembrane region" description="Helical" evidence="9">
    <location>
        <begin position="72"/>
        <end position="98"/>
    </location>
</feature>
<feature type="transmembrane region" description="Helical" evidence="9">
    <location>
        <begin position="543"/>
        <end position="561"/>
    </location>
</feature>
<dbReference type="Gene3D" id="1.20.1250.20">
    <property type="entry name" value="MFS general substrate transporter like domains"/>
    <property type="match status" value="1"/>
</dbReference>
<organism evidence="11 12">
    <name type="scientific">Microlunatus sagamiharensis</name>
    <dbReference type="NCBI Taxonomy" id="546874"/>
    <lineage>
        <taxon>Bacteria</taxon>
        <taxon>Bacillati</taxon>
        <taxon>Actinomycetota</taxon>
        <taxon>Actinomycetes</taxon>
        <taxon>Propionibacteriales</taxon>
        <taxon>Propionibacteriaceae</taxon>
        <taxon>Microlunatus</taxon>
    </lineage>
</organism>
<dbReference type="GO" id="GO:0022857">
    <property type="term" value="F:transmembrane transporter activity"/>
    <property type="evidence" value="ECO:0007669"/>
    <property type="project" value="InterPro"/>
</dbReference>
<dbReference type="CDD" id="cd17502">
    <property type="entry name" value="MFS_Azr1_MDR_like"/>
    <property type="match status" value="1"/>
</dbReference>
<feature type="region of interest" description="Disordered" evidence="8">
    <location>
        <begin position="1"/>
        <end position="62"/>
    </location>
</feature>